<dbReference type="EMBL" id="LQOD01000134">
    <property type="protein sequence ID" value="KXT93897.1"/>
    <property type="molecule type" value="Genomic_DNA"/>
</dbReference>
<proteinExistence type="predicted"/>
<dbReference type="PATRIC" id="fig|28037.233.peg.778"/>
<evidence type="ECO:0000313" key="1">
    <source>
        <dbReference type="EMBL" id="KXT93897.1"/>
    </source>
</evidence>
<organism evidence="1 2">
    <name type="scientific">Streptococcus mitis</name>
    <dbReference type="NCBI Taxonomy" id="28037"/>
    <lineage>
        <taxon>Bacteria</taxon>
        <taxon>Bacillati</taxon>
        <taxon>Bacillota</taxon>
        <taxon>Bacilli</taxon>
        <taxon>Lactobacillales</taxon>
        <taxon>Streptococcaceae</taxon>
        <taxon>Streptococcus</taxon>
        <taxon>Streptococcus mitis group</taxon>
    </lineage>
</organism>
<reference evidence="1 2" key="1">
    <citation type="submission" date="2016-01" db="EMBL/GenBank/DDBJ databases">
        <title>Highly variable Streptococcus oralis are common among viridans streptococci isolated from primates.</title>
        <authorList>
            <person name="Denapaite D."/>
            <person name="Rieger M."/>
            <person name="Koendgen S."/>
            <person name="Brueckner R."/>
            <person name="Ochigava I."/>
            <person name="Kappeler P."/>
            <person name="Maetz-Rensing K."/>
            <person name="Leendertz F."/>
            <person name="Hakenbeck R."/>
        </authorList>
    </citation>
    <scope>NUCLEOTIDE SEQUENCE [LARGE SCALE GENOMIC DNA]</scope>
    <source>
        <strain evidence="1 2">DD26</strain>
    </source>
</reference>
<sequence length="60" mass="6996">MRPRRYPYNFKPNLMNILDSRFYTRLIVETEDGAKKIAEVTLDDVTSAAGYVVRLRPNYG</sequence>
<accession>A0A139PUD2</accession>
<dbReference type="AlphaFoldDB" id="A0A139PUD2"/>
<dbReference type="RefSeq" id="WP_061438992.1">
    <property type="nucleotide sequence ID" value="NZ_KQ970286.1"/>
</dbReference>
<protein>
    <submittedName>
        <fullName evidence="1">Uncharacterized protein</fullName>
    </submittedName>
</protein>
<gene>
    <name evidence="1" type="ORF">SMIDD26_00689</name>
</gene>
<comment type="caution">
    <text evidence="1">The sequence shown here is derived from an EMBL/GenBank/DDBJ whole genome shotgun (WGS) entry which is preliminary data.</text>
</comment>
<dbReference type="Proteomes" id="UP000070458">
    <property type="component" value="Unassembled WGS sequence"/>
</dbReference>
<evidence type="ECO:0000313" key="2">
    <source>
        <dbReference type="Proteomes" id="UP000070458"/>
    </source>
</evidence>
<name>A0A139PUD2_STRMT</name>